<keyword evidence="2" id="KW-0472">Membrane</keyword>
<name>A0ABV0STH1_9TELE</name>
<feature type="region of interest" description="Disordered" evidence="1">
    <location>
        <begin position="102"/>
        <end position="135"/>
    </location>
</feature>
<feature type="region of interest" description="Disordered" evidence="1">
    <location>
        <begin position="43"/>
        <end position="63"/>
    </location>
</feature>
<gene>
    <name evidence="3" type="ORF">ILYODFUR_036446</name>
</gene>
<sequence length="135" mass="14762">MRNMSLSVLGLVFSGIVLIILLVLLCCYRGSKDLSDIRLNQSESSNQTSATNHGLTQTDSPVYSSLLHGDTSLYETIQPCRTSGKDADEAQHVKYSNKELQHFRMKKRPHHPAEGSDYANVKPGKTSPAATDAAV</sequence>
<evidence type="ECO:0000256" key="2">
    <source>
        <dbReference type="SAM" id="Phobius"/>
    </source>
</evidence>
<protein>
    <submittedName>
        <fullName evidence="3">Uncharacterized protein</fullName>
    </submittedName>
</protein>
<dbReference type="EMBL" id="JAHRIQ010007415">
    <property type="protein sequence ID" value="MEQ2223406.1"/>
    <property type="molecule type" value="Genomic_DNA"/>
</dbReference>
<keyword evidence="4" id="KW-1185">Reference proteome</keyword>
<accession>A0ABV0STH1</accession>
<evidence type="ECO:0000313" key="4">
    <source>
        <dbReference type="Proteomes" id="UP001482620"/>
    </source>
</evidence>
<evidence type="ECO:0000313" key="3">
    <source>
        <dbReference type="EMBL" id="MEQ2223406.1"/>
    </source>
</evidence>
<keyword evidence="2" id="KW-0812">Transmembrane</keyword>
<proteinExistence type="predicted"/>
<evidence type="ECO:0000256" key="1">
    <source>
        <dbReference type="SAM" id="MobiDB-lite"/>
    </source>
</evidence>
<comment type="caution">
    <text evidence="3">The sequence shown here is derived from an EMBL/GenBank/DDBJ whole genome shotgun (WGS) entry which is preliminary data.</text>
</comment>
<dbReference type="Proteomes" id="UP001482620">
    <property type="component" value="Unassembled WGS sequence"/>
</dbReference>
<keyword evidence="2" id="KW-1133">Transmembrane helix</keyword>
<feature type="transmembrane region" description="Helical" evidence="2">
    <location>
        <begin position="6"/>
        <end position="28"/>
    </location>
</feature>
<reference evidence="3 4" key="1">
    <citation type="submission" date="2021-06" db="EMBL/GenBank/DDBJ databases">
        <authorList>
            <person name="Palmer J.M."/>
        </authorList>
    </citation>
    <scope>NUCLEOTIDE SEQUENCE [LARGE SCALE GENOMIC DNA]</scope>
    <source>
        <strain evidence="4">if_2019</strain>
        <tissue evidence="3">Muscle</tissue>
    </source>
</reference>
<organism evidence="3 4">
    <name type="scientific">Ilyodon furcidens</name>
    <name type="common">goldbreast splitfin</name>
    <dbReference type="NCBI Taxonomy" id="33524"/>
    <lineage>
        <taxon>Eukaryota</taxon>
        <taxon>Metazoa</taxon>
        <taxon>Chordata</taxon>
        <taxon>Craniata</taxon>
        <taxon>Vertebrata</taxon>
        <taxon>Euteleostomi</taxon>
        <taxon>Actinopterygii</taxon>
        <taxon>Neopterygii</taxon>
        <taxon>Teleostei</taxon>
        <taxon>Neoteleostei</taxon>
        <taxon>Acanthomorphata</taxon>
        <taxon>Ovalentaria</taxon>
        <taxon>Atherinomorphae</taxon>
        <taxon>Cyprinodontiformes</taxon>
        <taxon>Goodeidae</taxon>
        <taxon>Ilyodon</taxon>
    </lineage>
</organism>